<dbReference type="AlphaFoldDB" id="A0AAV5M6B6"/>
<name>A0AAV5M6B6_9ROSI</name>
<evidence type="ECO:0000313" key="2">
    <source>
        <dbReference type="Proteomes" id="UP001054252"/>
    </source>
</evidence>
<dbReference type="EMBL" id="BPVZ01000176">
    <property type="protein sequence ID" value="GKV44067.1"/>
    <property type="molecule type" value="Genomic_DNA"/>
</dbReference>
<evidence type="ECO:0000313" key="1">
    <source>
        <dbReference type="EMBL" id="GKV44067.1"/>
    </source>
</evidence>
<keyword evidence="2" id="KW-1185">Reference proteome</keyword>
<proteinExistence type="predicted"/>
<gene>
    <name evidence="1" type="ORF">SLEP1_g51293</name>
</gene>
<protein>
    <submittedName>
        <fullName evidence="1">Uncharacterized protein</fullName>
    </submittedName>
</protein>
<accession>A0AAV5M6B6</accession>
<dbReference type="Proteomes" id="UP001054252">
    <property type="component" value="Unassembled WGS sequence"/>
</dbReference>
<sequence>MPFQVLNLISSSDFDFKYFVLLNKHLWLSVFVLLIDRGVSLCSSVVLVCQGFRLLFYEVPMESVIIWVRINDVVIMDFV</sequence>
<comment type="caution">
    <text evidence="1">The sequence shown here is derived from an EMBL/GenBank/DDBJ whole genome shotgun (WGS) entry which is preliminary data.</text>
</comment>
<organism evidence="1 2">
    <name type="scientific">Rubroshorea leprosula</name>
    <dbReference type="NCBI Taxonomy" id="152421"/>
    <lineage>
        <taxon>Eukaryota</taxon>
        <taxon>Viridiplantae</taxon>
        <taxon>Streptophyta</taxon>
        <taxon>Embryophyta</taxon>
        <taxon>Tracheophyta</taxon>
        <taxon>Spermatophyta</taxon>
        <taxon>Magnoliopsida</taxon>
        <taxon>eudicotyledons</taxon>
        <taxon>Gunneridae</taxon>
        <taxon>Pentapetalae</taxon>
        <taxon>rosids</taxon>
        <taxon>malvids</taxon>
        <taxon>Malvales</taxon>
        <taxon>Dipterocarpaceae</taxon>
        <taxon>Rubroshorea</taxon>
    </lineage>
</organism>
<reference evidence="1 2" key="1">
    <citation type="journal article" date="2021" name="Commun. Biol.">
        <title>The genome of Shorea leprosula (Dipterocarpaceae) highlights the ecological relevance of drought in aseasonal tropical rainforests.</title>
        <authorList>
            <person name="Ng K.K.S."/>
            <person name="Kobayashi M.J."/>
            <person name="Fawcett J.A."/>
            <person name="Hatakeyama M."/>
            <person name="Paape T."/>
            <person name="Ng C.H."/>
            <person name="Ang C.C."/>
            <person name="Tnah L.H."/>
            <person name="Lee C.T."/>
            <person name="Nishiyama T."/>
            <person name="Sese J."/>
            <person name="O'Brien M.J."/>
            <person name="Copetti D."/>
            <person name="Mohd Noor M.I."/>
            <person name="Ong R.C."/>
            <person name="Putra M."/>
            <person name="Sireger I.Z."/>
            <person name="Indrioko S."/>
            <person name="Kosugi Y."/>
            <person name="Izuno A."/>
            <person name="Isagi Y."/>
            <person name="Lee S.L."/>
            <person name="Shimizu K.K."/>
        </authorList>
    </citation>
    <scope>NUCLEOTIDE SEQUENCE [LARGE SCALE GENOMIC DNA]</scope>
    <source>
        <strain evidence="1">214</strain>
    </source>
</reference>